<comment type="caution">
    <text evidence="1">The sequence shown here is derived from an EMBL/GenBank/DDBJ whole genome shotgun (WGS) entry which is preliminary data.</text>
</comment>
<evidence type="ECO:0000313" key="2">
    <source>
        <dbReference type="Proteomes" id="UP000824881"/>
    </source>
</evidence>
<sequence length="359" mass="40918">MLSCVPTTWNRLSAWIQVTHVCRSWRAFALNEPRLWTNLVAVSPDWLTDVLSRSKSAPLRLRFSDGTRYSPKYIELLNTALTSPERIEHLEIRSDSDLLSSFTKPAPVLESLEIRSNAEFPPDFLGASILRGSQIIRHGSLHLHHLRDITVDLGDKCEAMAPLFDFLVVDSIHTLETIWPQRWVEIGTLRPVCHFFATYYGGPDLHVLRCTDRDTQFSISLDLYTMPALSFKERHPRALSDFMRLLPCCTPRILDTNITATNVDSSCLKLVQALHHAPIEELHVVSSTSVPNPSYPFLRRLHIKGLDDYDLVPRLKRWIAVRRSVACLEHLVIKGCDFLEEEIESLQKIPSPTVVTILP</sequence>
<name>A0ACB7IQB9_PLECO</name>
<keyword evidence="2" id="KW-1185">Reference proteome</keyword>
<dbReference type="EMBL" id="WQMT02000007">
    <property type="protein sequence ID" value="KAG9220394.1"/>
    <property type="molecule type" value="Genomic_DNA"/>
</dbReference>
<organism evidence="1 2">
    <name type="scientific">Pleurotus cornucopiae</name>
    <name type="common">Cornucopia mushroom</name>
    <dbReference type="NCBI Taxonomy" id="5321"/>
    <lineage>
        <taxon>Eukaryota</taxon>
        <taxon>Fungi</taxon>
        <taxon>Dikarya</taxon>
        <taxon>Basidiomycota</taxon>
        <taxon>Agaricomycotina</taxon>
        <taxon>Agaricomycetes</taxon>
        <taxon>Agaricomycetidae</taxon>
        <taxon>Agaricales</taxon>
        <taxon>Pleurotineae</taxon>
        <taxon>Pleurotaceae</taxon>
        <taxon>Pleurotus</taxon>
    </lineage>
</organism>
<dbReference type="Proteomes" id="UP000824881">
    <property type="component" value="Unassembled WGS sequence"/>
</dbReference>
<evidence type="ECO:0000313" key="1">
    <source>
        <dbReference type="EMBL" id="KAG9220394.1"/>
    </source>
</evidence>
<protein>
    <submittedName>
        <fullName evidence="1">Uncharacterized protein</fullName>
    </submittedName>
</protein>
<proteinExistence type="predicted"/>
<accession>A0ACB7IQB9</accession>
<reference evidence="1 2" key="1">
    <citation type="journal article" date="2021" name="Appl. Environ. Microbiol.">
        <title>Genetic linkage and physical mapping for an oyster mushroom Pleurotus cornucopiae and QTL analysis for the trait cap color.</title>
        <authorList>
            <person name="Zhang Y."/>
            <person name="Gao W."/>
            <person name="Sonnenberg A."/>
            <person name="Chen Q."/>
            <person name="Zhang J."/>
            <person name="Huang C."/>
        </authorList>
    </citation>
    <scope>NUCLEOTIDE SEQUENCE [LARGE SCALE GENOMIC DNA]</scope>
    <source>
        <strain evidence="1">CCMSSC00406</strain>
    </source>
</reference>
<gene>
    <name evidence="1" type="ORF">CCMSSC00406_0006659</name>
</gene>